<name>A0A832HZX4_UNCEI</name>
<comment type="caution">
    <text evidence="4">The sequence shown here is derived from an EMBL/GenBank/DDBJ whole genome shotgun (WGS) entry which is preliminary data.</text>
</comment>
<feature type="signal peptide" evidence="2">
    <location>
        <begin position="1"/>
        <end position="27"/>
    </location>
</feature>
<reference evidence="4" key="1">
    <citation type="journal article" date="2020" name="mSystems">
        <title>Genome- and Community-Level Interaction Insights into Carbon Utilization and Element Cycling Functions of Hydrothermarchaeota in Hydrothermal Sediment.</title>
        <authorList>
            <person name="Zhou Z."/>
            <person name="Liu Y."/>
            <person name="Xu W."/>
            <person name="Pan J."/>
            <person name="Luo Z.H."/>
            <person name="Li M."/>
        </authorList>
    </citation>
    <scope>NUCLEOTIDE SEQUENCE [LARGE SCALE GENOMIC DNA]</scope>
    <source>
        <strain evidence="4">SpSt-381</strain>
    </source>
</reference>
<dbReference type="AlphaFoldDB" id="A0A832HZX4"/>
<dbReference type="PROSITE" id="PS51257">
    <property type="entry name" value="PROKAR_LIPOPROTEIN"/>
    <property type="match status" value="1"/>
</dbReference>
<feature type="chain" id="PRO_5033036512" description="SbsA Ig-like domain-containing protein" evidence="2">
    <location>
        <begin position="28"/>
        <end position="361"/>
    </location>
</feature>
<protein>
    <recommendedName>
        <fullName evidence="3">SbsA Ig-like domain-containing protein</fullName>
    </recommendedName>
</protein>
<evidence type="ECO:0000259" key="3">
    <source>
        <dbReference type="Pfam" id="PF13205"/>
    </source>
</evidence>
<accession>A0A832HZX4</accession>
<organism evidence="4">
    <name type="scientific">Eiseniibacteriota bacterium</name>
    <dbReference type="NCBI Taxonomy" id="2212470"/>
    <lineage>
        <taxon>Bacteria</taxon>
        <taxon>Candidatus Eiseniibacteriota</taxon>
    </lineage>
</organism>
<dbReference type="EMBL" id="DSQF01000002">
    <property type="protein sequence ID" value="HGZ41923.1"/>
    <property type="molecule type" value="Genomic_DNA"/>
</dbReference>
<proteinExistence type="predicted"/>
<gene>
    <name evidence="4" type="ORF">ENR23_00595</name>
</gene>
<feature type="domain" description="SbsA Ig-like" evidence="3">
    <location>
        <begin position="45"/>
        <end position="142"/>
    </location>
</feature>
<evidence type="ECO:0000313" key="4">
    <source>
        <dbReference type="EMBL" id="HGZ41923.1"/>
    </source>
</evidence>
<evidence type="ECO:0000256" key="2">
    <source>
        <dbReference type="SAM" id="SignalP"/>
    </source>
</evidence>
<evidence type="ECO:0000256" key="1">
    <source>
        <dbReference type="ARBA" id="ARBA00022729"/>
    </source>
</evidence>
<keyword evidence="1 2" id="KW-0732">Signal</keyword>
<sequence>MRVRAPARRPARVLGPALAGLGLAALAAAGCAKKAPPSGGPPDLEPPRLVGAWPDSGAAGVPRGARIALTFSEGMEPRSTGEAVSLAPRVEIRQRRWSGRTLTLVLAESLQADQTYIVFVGGTARDRHGNAMGTGGTVAFTTAPAFPAGVLSGTVEARGFDAAGTYLWVYDAAAGRAPDSTARDFDAIGFADAKGRFEIVGLAAPGRYRVWGFADLNANRSFEPAADILTPADTVIELTAERPALSGLTLRMVNRRAPARVEGAVLDTLADTLGTVRVMAVAEADSTKRALAEVAGQGGWSLSLEAGRWRLTAFRDLDRNRAPTRGREPVSEPVILDLAPAAEVRELVLVLVRPPGVPSGP</sequence>
<dbReference type="InterPro" id="IPR032812">
    <property type="entry name" value="SbsA_Ig"/>
</dbReference>
<dbReference type="Pfam" id="PF13205">
    <property type="entry name" value="Big_5"/>
    <property type="match status" value="1"/>
</dbReference>